<organism evidence="2 4">
    <name type="scientific">Dracunculus medinensis</name>
    <name type="common">Guinea worm</name>
    <dbReference type="NCBI Taxonomy" id="318479"/>
    <lineage>
        <taxon>Eukaryota</taxon>
        <taxon>Metazoa</taxon>
        <taxon>Ecdysozoa</taxon>
        <taxon>Nematoda</taxon>
        <taxon>Chromadorea</taxon>
        <taxon>Rhabditida</taxon>
        <taxon>Spirurina</taxon>
        <taxon>Dracunculoidea</taxon>
        <taxon>Dracunculidae</taxon>
        <taxon>Dracunculus</taxon>
    </lineage>
</organism>
<gene>
    <name evidence="1" type="ORF">DME_LOCUS6542</name>
</gene>
<accession>A0A0N4U5P6</accession>
<dbReference type="EMBL" id="UYYG01001156">
    <property type="protein sequence ID" value="VDN56569.1"/>
    <property type="molecule type" value="Genomic_DNA"/>
</dbReference>
<proteinExistence type="predicted"/>
<reference evidence="4" key="1">
    <citation type="submission" date="2017-02" db="UniProtKB">
        <authorList>
            <consortium name="WormBaseParasite"/>
        </authorList>
    </citation>
    <scope>IDENTIFICATION</scope>
</reference>
<evidence type="ECO:0000313" key="4">
    <source>
        <dbReference type="WBParaSite" id="DME_0000218201-mRNA-1"/>
    </source>
</evidence>
<dbReference type="Proteomes" id="UP000038040">
    <property type="component" value="Unplaced"/>
</dbReference>
<keyword evidence="3" id="KW-1185">Reference proteome</keyword>
<sequence>MADIIILLRMISTHSNELVTTDILKRMWNTYRFNDTVRYLP</sequence>
<name>A0A0N4U5P6_DRAME</name>
<evidence type="ECO:0000313" key="3">
    <source>
        <dbReference type="Proteomes" id="UP000274756"/>
    </source>
</evidence>
<reference evidence="1 3" key="2">
    <citation type="submission" date="2018-11" db="EMBL/GenBank/DDBJ databases">
        <authorList>
            <consortium name="Pathogen Informatics"/>
        </authorList>
    </citation>
    <scope>NUCLEOTIDE SEQUENCE [LARGE SCALE GENOMIC DNA]</scope>
</reference>
<evidence type="ECO:0000313" key="2">
    <source>
        <dbReference type="Proteomes" id="UP000038040"/>
    </source>
</evidence>
<dbReference type="OrthoDB" id="5867527at2759"/>
<dbReference type="AlphaFoldDB" id="A0A0N4U5P6"/>
<dbReference type="Proteomes" id="UP000274756">
    <property type="component" value="Unassembled WGS sequence"/>
</dbReference>
<protein>
    <submittedName>
        <fullName evidence="1 4">Uncharacterized protein</fullName>
    </submittedName>
</protein>
<evidence type="ECO:0000313" key="1">
    <source>
        <dbReference type="EMBL" id="VDN56569.1"/>
    </source>
</evidence>
<dbReference type="WBParaSite" id="DME_0000218201-mRNA-1">
    <property type="protein sequence ID" value="DME_0000218201-mRNA-1"/>
    <property type="gene ID" value="DME_0000218201"/>
</dbReference>